<comment type="caution">
    <text evidence="10">The sequence shown here is derived from an EMBL/GenBank/DDBJ whole genome shotgun (WGS) entry which is preliminary data.</text>
</comment>
<feature type="region of interest" description="Disordered" evidence="8">
    <location>
        <begin position="42"/>
        <end position="77"/>
    </location>
</feature>
<dbReference type="SUPFAM" id="SSF144232">
    <property type="entry name" value="HIT/MYND zinc finger-like"/>
    <property type="match status" value="1"/>
</dbReference>
<dbReference type="GO" id="GO:0001965">
    <property type="term" value="F:G-protein alpha-subunit binding"/>
    <property type="evidence" value="ECO:0007669"/>
    <property type="project" value="TreeGrafter"/>
</dbReference>
<dbReference type="GO" id="GO:0005092">
    <property type="term" value="F:GDP-dissociation inhibitor activity"/>
    <property type="evidence" value="ECO:0007669"/>
    <property type="project" value="TreeGrafter"/>
</dbReference>
<evidence type="ECO:0000256" key="2">
    <source>
        <dbReference type="ARBA" id="ARBA00022490"/>
    </source>
</evidence>
<dbReference type="CDD" id="cd16448">
    <property type="entry name" value="RING-H2"/>
    <property type="match status" value="1"/>
</dbReference>
<dbReference type="OrthoDB" id="496827at2759"/>
<accession>A0A9W7B629</accession>
<keyword evidence="11" id="KW-1185">Reference proteome</keyword>
<evidence type="ECO:0000256" key="3">
    <source>
        <dbReference type="ARBA" id="ARBA00022723"/>
    </source>
</evidence>
<dbReference type="EMBL" id="BRXY01000246">
    <property type="protein sequence ID" value="GMH80544.1"/>
    <property type="molecule type" value="Genomic_DNA"/>
</dbReference>
<dbReference type="GO" id="GO:0000132">
    <property type="term" value="P:establishment of mitotic spindle orientation"/>
    <property type="evidence" value="ECO:0007669"/>
    <property type="project" value="TreeGrafter"/>
</dbReference>
<gene>
    <name evidence="10" type="ORF">TrST_g2955</name>
</gene>
<dbReference type="Gene3D" id="1.25.40.10">
    <property type="entry name" value="Tetratricopeptide repeat domain"/>
    <property type="match status" value="1"/>
</dbReference>
<evidence type="ECO:0000259" key="9">
    <source>
        <dbReference type="PROSITE" id="PS50865"/>
    </source>
</evidence>
<sequence>MSFANNCEVCNKVASKSCSQCRRVFYCSVKCQKKDWKKHRLKCSSKETSDEVGNGLPPPSPKPSVTNDSGEAMPPPPPGMDQLKEAVEAMNSSGFVAPEPLTPMELSELYKTNVNARLLRDKVDDIIELVNEGNELLYSSPGSASAKLKLASSTASKILSQIDKFKPKRGEPVTPEQQLTMSLFVDVSGALSQALTSLGTIKEMTGSPREAILLYQGALPQCEVMNDVQGAFTCRVGIGNCHKALGEFERAIQILKLEHETARANKDEIGLAICCNGLSKCYTSLPFSPSTSTFNLNAALSYALEDVAICRKDDDYPAQLGSALIQVGACHRLLFDFDLARQCYEEGIEMLKAGDDFSAELMAALEFSELCLADVGDCEKAYELGQRGLKIAERLKDSSNIIESLNCCLRSKLCSKEEKLRLKGLVTVGEEGGGGGGNTCLICHEKLDFEGDDVFLSKCGCSYHESCFLEHVGKDQLFCPGGESCKGDSDLRKRVKGDPQILLRLAEGDRQKMYYF</sequence>
<dbReference type="SUPFAM" id="SSF48452">
    <property type="entry name" value="TPR-like"/>
    <property type="match status" value="2"/>
</dbReference>
<name>A0A9W7B629_9STRA</name>
<evidence type="ECO:0000256" key="6">
    <source>
        <dbReference type="ARBA" id="ARBA00022833"/>
    </source>
</evidence>
<evidence type="ECO:0000313" key="11">
    <source>
        <dbReference type="Proteomes" id="UP001165085"/>
    </source>
</evidence>
<feature type="domain" description="MYND-type" evidence="9">
    <location>
        <begin position="7"/>
        <end position="43"/>
    </location>
</feature>
<evidence type="ECO:0000256" key="1">
    <source>
        <dbReference type="ARBA" id="ARBA00004496"/>
    </source>
</evidence>
<evidence type="ECO:0000256" key="7">
    <source>
        <dbReference type="PROSITE-ProRule" id="PRU00134"/>
    </source>
</evidence>
<keyword evidence="2" id="KW-0963">Cytoplasm</keyword>
<dbReference type="Gene3D" id="6.10.140.2220">
    <property type="match status" value="1"/>
</dbReference>
<dbReference type="AlphaFoldDB" id="A0A9W7B629"/>
<dbReference type="GO" id="GO:0005938">
    <property type="term" value="C:cell cortex"/>
    <property type="evidence" value="ECO:0007669"/>
    <property type="project" value="TreeGrafter"/>
</dbReference>
<proteinExistence type="predicted"/>
<dbReference type="PROSITE" id="PS01360">
    <property type="entry name" value="ZF_MYND_1"/>
    <property type="match status" value="1"/>
</dbReference>
<dbReference type="InterPro" id="IPR052386">
    <property type="entry name" value="GPSM"/>
</dbReference>
<keyword evidence="5 7" id="KW-0863">Zinc-finger</keyword>
<evidence type="ECO:0000256" key="4">
    <source>
        <dbReference type="ARBA" id="ARBA00022737"/>
    </source>
</evidence>
<dbReference type="PANTHER" id="PTHR45954">
    <property type="entry name" value="LD33695P"/>
    <property type="match status" value="1"/>
</dbReference>
<dbReference type="SUPFAM" id="SSF57850">
    <property type="entry name" value="RING/U-box"/>
    <property type="match status" value="1"/>
</dbReference>
<keyword evidence="3" id="KW-0479">Metal-binding</keyword>
<evidence type="ECO:0000256" key="8">
    <source>
        <dbReference type="SAM" id="MobiDB-lite"/>
    </source>
</evidence>
<evidence type="ECO:0000313" key="10">
    <source>
        <dbReference type="EMBL" id="GMH80544.1"/>
    </source>
</evidence>
<keyword evidence="4" id="KW-0677">Repeat</keyword>
<dbReference type="Pfam" id="PF01753">
    <property type="entry name" value="zf-MYND"/>
    <property type="match status" value="1"/>
</dbReference>
<keyword evidence="6" id="KW-0862">Zinc</keyword>
<dbReference type="Proteomes" id="UP001165085">
    <property type="component" value="Unassembled WGS sequence"/>
</dbReference>
<dbReference type="InterPro" id="IPR011990">
    <property type="entry name" value="TPR-like_helical_dom_sf"/>
</dbReference>
<dbReference type="InterPro" id="IPR002893">
    <property type="entry name" value="Znf_MYND"/>
</dbReference>
<dbReference type="GO" id="GO:0008270">
    <property type="term" value="F:zinc ion binding"/>
    <property type="evidence" value="ECO:0007669"/>
    <property type="project" value="UniProtKB-KW"/>
</dbReference>
<evidence type="ECO:0000256" key="5">
    <source>
        <dbReference type="ARBA" id="ARBA00022771"/>
    </source>
</evidence>
<reference evidence="11" key="1">
    <citation type="journal article" date="2023" name="Commun. Biol.">
        <title>Genome analysis of Parmales, the sister group of diatoms, reveals the evolutionary specialization of diatoms from phago-mixotrophs to photoautotrophs.</title>
        <authorList>
            <person name="Ban H."/>
            <person name="Sato S."/>
            <person name="Yoshikawa S."/>
            <person name="Yamada K."/>
            <person name="Nakamura Y."/>
            <person name="Ichinomiya M."/>
            <person name="Sato N."/>
            <person name="Blanc-Mathieu R."/>
            <person name="Endo H."/>
            <person name="Kuwata A."/>
            <person name="Ogata H."/>
        </authorList>
    </citation>
    <scope>NUCLEOTIDE SEQUENCE [LARGE SCALE GENOMIC DNA]</scope>
    <source>
        <strain evidence="11">NIES 3701</strain>
    </source>
</reference>
<protein>
    <recommendedName>
        <fullName evidence="9">MYND-type domain-containing protein</fullName>
    </recommendedName>
</protein>
<organism evidence="10 11">
    <name type="scientific">Triparma strigata</name>
    <dbReference type="NCBI Taxonomy" id="1606541"/>
    <lineage>
        <taxon>Eukaryota</taxon>
        <taxon>Sar</taxon>
        <taxon>Stramenopiles</taxon>
        <taxon>Ochrophyta</taxon>
        <taxon>Bolidophyceae</taxon>
        <taxon>Parmales</taxon>
        <taxon>Triparmaceae</taxon>
        <taxon>Triparma</taxon>
    </lineage>
</organism>
<comment type="subcellular location">
    <subcellularLocation>
        <location evidence="1">Cytoplasm</location>
    </subcellularLocation>
</comment>
<dbReference type="PROSITE" id="PS50865">
    <property type="entry name" value="ZF_MYND_2"/>
    <property type="match status" value="1"/>
</dbReference>
<dbReference type="PANTHER" id="PTHR45954:SF1">
    <property type="entry name" value="LD33695P"/>
    <property type="match status" value="1"/>
</dbReference>